<evidence type="ECO:0000313" key="3">
    <source>
        <dbReference type="Proteomes" id="UP000886757"/>
    </source>
</evidence>
<accession>A0A9D1ABL6</accession>
<keyword evidence="1" id="KW-0472">Membrane</keyword>
<evidence type="ECO:0000313" key="2">
    <source>
        <dbReference type="EMBL" id="HIR13375.1"/>
    </source>
</evidence>
<reference evidence="2" key="1">
    <citation type="submission" date="2020-10" db="EMBL/GenBank/DDBJ databases">
        <authorList>
            <person name="Gilroy R."/>
        </authorList>
    </citation>
    <scope>NUCLEOTIDE SEQUENCE</scope>
    <source>
        <strain evidence="2">ChiSjej4B22-8148</strain>
    </source>
</reference>
<name>A0A9D1ABL6_9FIRM</name>
<reference evidence="2" key="2">
    <citation type="journal article" date="2021" name="PeerJ">
        <title>Extensive microbial diversity within the chicken gut microbiome revealed by metagenomics and culture.</title>
        <authorList>
            <person name="Gilroy R."/>
            <person name="Ravi A."/>
            <person name="Getino M."/>
            <person name="Pursley I."/>
            <person name="Horton D.L."/>
            <person name="Alikhan N.F."/>
            <person name="Baker D."/>
            <person name="Gharbi K."/>
            <person name="Hall N."/>
            <person name="Watson M."/>
            <person name="Adriaenssens E.M."/>
            <person name="Foster-Nyarko E."/>
            <person name="Jarju S."/>
            <person name="Secka A."/>
            <person name="Antonio M."/>
            <person name="Oren A."/>
            <person name="Chaudhuri R.R."/>
            <person name="La Ragione R."/>
            <person name="Hildebrand F."/>
            <person name="Pallen M.J."/>
        </authorList>
    </citation>
    <scope>NUCLEOTIDE SEQUENCE</scope>
    <source>
        <strain evidence="2">ChiSjej4B22-8148</strain>
    </source>
</reference>
<keyword evidence="1" id="KW-1133">Transmembrane helix</keyword>
<dbReference type="EMBL" id="DVGK01000062">
    <property type="protein sequence ID" value="HIR13375.1"/>
    <property type="molecule type" value="Genomic_DNA"/>
</dbReference>
<dbReference type="Proteomes" id="UP000886757">
    <property type="component" value="Unassembled WGS sequence"/>
</dbReference>
<protein>
    <submittedName>
        <fullName evidence="2">Uncharacterized protein</fullName>
    </submittedName>
</protein>
<proteinExistence type="predicted"/>
<comment type="caution">
    <text evidence="2">The sequence shown here is derived from an EMBL/GenBank/DDBJ whole genome shotgun (WGS) entry which is preliminary data.</text>
</comment>
<sequence>MDWYDALILDCLWFCHSKKVRIPGTEEMEEYRDYRFHIRQSCIGMALGLPACLAVGAITAIL</sequence>
<evidence type="ECO:0000256" key="1">
    <source>
        <dbReference type="SAM" id="Phobius"/>
    </source>
</evidence>
<keyword evidence="1" id="KW-0812">Transmembrane</keyword>
<gene>
    <name evidence="2" type="ORF">IAB31_05560</name>
</gene>
<feature type="transmembrane region" description="Helical" evidence="1">
    <location>
        <begin position="42"/>
        <end position="61"/>
    </location>
</feature>
<dbReference type="AlphaFoldDB" id="A0A9D1ABL6"/>
<organism evidence="2 3">
    <name type="scientific">Candidatus Choladousia intestinavium</name>
    <dbReference type="NCBI Taxonomy" id="2840727"/>
    <lineage>
        <taxon>Bacteria</taxon>
        <taxon>Bacillati</taxon>
        <taxon>Bacillota</taxon>
        <taxon>Clostridia</taxon>
        <taxon>Lachnospirales</taxon>
        <taxon>Lachnospiraceae</taxon>
        <taxon>Lachnospiraceae incertae sedis</taxon>
        <taxon>Candidatus Choladousia</taxon>
    </lineage>
</organism>